<dbReference type="Proteomes" id="UP000499080">
    <property type="component" value="Unassembled WGS sequence"/>
</dbReference>
<evidence type="ECO:0000313" key="2">
    <source>
        <dbReference type="EMBL" id="GBL72731.1"/>
    </source>
</evidence>
<comment type="caution">
    <text evidence="2">The sequence shown here is derived from an EMBL/GenBank/DDBJ whole genome shotgun (WGS) entry which is preliminary data.</text>
</comment>
<accession>A0A4Y1ZYY9</accession>
<name>A0A4Y1ZYY9_ARAVE</name>
<proteinExistence type="predicted"/>
<evidence type="ECO:0000256" key="1">
    <source>
        <dbReference type="SAM" id="MobiDB-lite"/>
    </source>
</evidence>
<protein>
    <submittedName>
        <fullName evidence="2">Uncharacterized protein</fullName>
    </submittedName>
</protein>
<keyword evidence="3" id="KW-1185">Reference proteome</keyword>
<dbReference type="EMBL" id="BGPR01000002">
    <property type="protein sequence ID" value="GBL72731.1"/>
    <property type="molecule type" value="Genomic_DNA"/>
</dbReference>
<gene>
    <name evidence="2" type="ORF">AVEN_127964_1</name>
</gene>
<feature type="compositionally biased region" description="Polar residues" evidence="1">
    <location>
        <begin position="32"/>
        <end position="47"/>
    </location>
</feature>
<feature type="compositionally biased region" description="Polar residues" evidence="1">
    <location>
        <begin position="80"/>
        <end position="92"/>
    </location>
</feature>
<reference evidence="2 3" key="1">
    <citation type="journal article" date="2019" name="Sci. Rep.">
        <title>Orb-weaving spider Araneus ventricosus genome elucidates the spidroin gene catalogue.</title>
        <authorList>
            <person name="Kono N."/>
            <person name="Nakamura H."/>
            <person name="Ohtoshi R."/>
            <person name="Moran D.A.P."/>
            <person name="Shinohara A."/>
            <person name="Yoshida Y."/>
            <person name="Fujiwara M."/>
            <person name="Mori M."/>
            <person name="Tomita M."/>
            <person name="Arakawa K."/>
        </authorList>
    </citation>
    <scope>NUCLEOTIDE SEQUENCE [LARGE SCALE GENOMIC DNA]</scope>
</reference>
<organism evidence="2 3">
    <name type="scientific">Araneus ventricosus</name>
    <name type="common">Orbweaver spider</name>
    <name type="synonym">Epeira ventricosa</name>
    <dbReference type="NCBI Taxonomy" id="182803"/>
    <lineage>
        <taxon>Eukaryota</taxon>
        <taxon>Metazoa</taxon>
        <taxon>Ecdysozoa</taxon>
        <taxon>Arthropoda</taxon>
        <taxon>Chelicerata</taxon>
        <taxon>Arachnida</taxon>
        <taxon>Araneae</taxon>
        <taxon>Araneomorphae</taxon>
        <taxon>Entelegynae</taxon>
        <taxon>Araneoidea</taxon>
        <taxon>Araneidae</taxon>
        <taxon>Araneus</taxon>
    </lineage>
</organism>
<evidence type="ECO:0000313" key="3">
    <source>
        <dbReference type="Proteomes" id="UP000499080"/>
    </source>
</evidence>
<feature type="region of interest" description="Disordered" evidence="1">
    <location>
        <begin position="29"/>
        <end position="109"/>
    </location>
</feature>
<sequence length="109" mass="12232">MIISVPTSVSELLLQSFLTDRGRYGIEGIITSKPSPRSALSSGSTLNDRPPRLHKALWHPHNSPHYERLMRLHPGYDPSSEMSPKSHTTIAINHQDRENLRTYPAGSHP</sequence>
<dbReference type="AlphaFoldDB" id="A0A4Y1ZYY9"/>